<dbReference type="OrthoDB" id="2112821at2"/>
<evidence type="ECO:0000313" key="4">
    <source>
        <dbReference type="Proteomes" id="UP000190625"/>
    </source>
</evidence>
<feature type="chain" id="PRO_5039344439" evidence="2">
    <location>
        <begin position="23"/>
        <end position="184"/>
    </location>
</feature>
<accession>A0A1T4JQL1</accession>
<proteinExistence type="predicted"/>
<protein>
    <submittedName>
        <fullName evidence="3">Uncharacterized protein</fullName>
    </submittedName>
</protein>
<organism evidence="3 4">
    <name type="scientific">Selenihalanaerobacter shriftii</name>
    <dbReference type="NCBI Taxonomy" id="142842"/>
    <lineage>
        <taxon>Bacteria</taxon>
        <taxon>Bacillati</taxon>
        <taxon>Bacillota</taxon>
        <taxon>Clostridia</taxon>
        <taxon>Halanaerobiales</taxon>
        <taxon>Halobacteroidaceae</taxon>
        <taxon>Selenihalanaerobacter</taxon>
    </lineage>
</organism>
<evidence type="ECO:0000256" key="1">
    <source>
        <dbReference type="SAM" id="MobiDB-lite"/>
    </source>
</evidence>
<keyword evidence="4" id="KW-1185">Reference proteome</keyword>
<sequence length="184" mass="20181">MSHKLLSRGLVIAIIITMLAFAVVGCASPQNTNDPNTTEDNTQDQAGDQAEAQQNNQQNQERIAELEEKLQLVTQDNSEGGCTAGCHQGEYNLQNQIKDIEGHPDVEASSLEECLQCHASGELAFKTVIHKSHLIEGEHYTEDYDKNCINCHNISEDGEITVDGLDNQENGNDANNTEDENNQG</sequence>
<dbReference type="AlphaFoldDB" id="A0A1T4JQL1"/>
<dbReference type="EMBL" id="FUWM01000004">
    <property type="protein sequence ID" value="SJZ32411.1"/>
    <property type="molecule type" value="Genomic_DNA"/>
</dbReference>
<dbReference type="STRING" id="142842.SAMN02745118_00322"/>
<feature type="signal peptide" evidence="2">
    <location>
        <begin position="1"/>
        <end position="22"/>
    </location>
</feature>
<dbReference type="RefSeq" id="WP_078808849.1">
    <property type="nucleotide sequence ID" value="NZ_FUWM01000004.1"/>
</dbReference>
<dbReference type="PROSITE" id="PS51257">
    <property type="entry name" value="PROKAR_LIPOPROTEIN"/>
    <property type="match status" value="1"/>
</dbReference>
<evidence type="ECO:0000313" key="3">
    <source>
        <dbReference type="EMBL" id="SJZ32411.1"/>
    </source>
</evidence>
<name>A0A1T4JQL1_9FIRM</name>
<dbReference type="InterPro" id="IPR036280">
    <property type="entry name" value="Multihaem_cyt_sf"/>
</dbReference>
<keyword evidence="2" id="KW-0732">Signal</keyword>
<dbReference type="Proteomes" id="UP000190625">
    <property type="component" value="Unassembled WGS sequence"/>
</dbReference>
<evidence type="ECO:0000256" key="2">
    <source>
        <dbReference type="SAM" id="SignalP"/>
    </source>
</evidence>
<gene>
    <name evidence="3" type="ORF">SAMN02745118_00322</name>
</gene>
<dbReference type="SUPFAM" id="SSF48695">
    <property type="entry name" value="Multiheme cytochromes"/>
    <property type="match status" value="1"/>
</dbReference>
<feature type="region of interest" description="Disordered" evidence="1">
    <location>
        <begin position="32"/>
        <end position="59"/>
    </location>
</feature>
<reference evidence="4" key="1">
    <citation type="submission" date="2017-02" db="EMBL/GenBank/DDBJ databases">
        <authorList>
            <person name="Varghese N."/>
            <person name="Submissions S."/>
        </authorList>
    </citation>
    <scope>NUCLEOTIDE SEQUENCE [LARGE SCALE GENOMIC DNA]</scope>
    <source>
        <strain evidence="4">ATCC BAA-73</strain>
    </source>
</reference>
<feature type="region of interest" description="Disordered" evidence="1">
    <location>
        <begin position="161"/>
        <end position="184"/>
    </location>
</feature>